<feature type="compositionally biased region" description="Acidic residues" evidence="3">
    <location>
        <begin position="715"/>
        <end position="730"/>
    </location>
</feature>
<dbReference type="InterPro" id="IPR036964">
    <property type="entry name" value="RASGEF_cat_dom_sf"/>
</dbReference>
<feature type="region of interest" description="Disordered" evidence="3">
    <location>
        <begin position="434"/>
        <end position="570"/>
    </location>
</feature>
<dbReference type="EMBL" id="ML210146">
    <property type="protein sequence ID" value="TFK30463.1"/>
    <property type="molecule type" value="Genomic_DNA"/>
</dbReference>
<evidence type="ECO:0000256" key="3">
    <source>
        <dbReference type="SAM" id="MobiDB-lite"/>
    </source>
</evidence>
<dbReference type="Gene3D" id="1.20.870.10">
    <property type="entry name" value="Son of sevenless (SoS) protein Chain: S domain 1"/>
    <property type="match status" value="1"/>
</dbReference>
<protein>
    <submittedName>
        <fullName evidence="6">Ras GEF</fullName>
    </submittedName>
</protein>
<dbReference type="SMART" id="SM00147">
    <property type="entry name" value="RasGEF"/>
    <property type="match status" value="1"/>
</dbReference>
<dbReference type="SUPFAM" id="SSF48366">
    <property type="entry name" value="Ras GEF"/>
    <property type="match status" value="1"/>
</dbReference>
<dbReference type="GO" id="GO:0007265">
    <property type="term" value="P:Ras protein signal transduction"/>
    <property type="evidence" value="ECO:0007669"/>
    <property type="project" value="TreeGrafter"/>
</dbReference>
<evidence type="ECO:0000259" key="5">
    <source>
        <dbReference type="PROSITE" id="PS50212"/>
    </source>
</evidence>
<dbReference type="GO" id="GO:0003924">
    <property type="term" value="F:GTPase activity"/>
    <property type="evidence" value="ECO:0007669"/>
    <property type="project" value="InterPro"/>
</dbReference>
<dbReference type="Gene3D" id="3.40.50.300">
    <property type="entry name" value="P-loop containing nucleotide triphosphate hydrolases"/>
    <property type="match status" value="1"/>
</dbReference>
<keyword evidence="7" id="KW-1185">Reference proteome</keyword>
<dbReference type="Proteomes" id="UP000307440">
    <property type="component" value="Unassembled WGS sequence"/>
</dbReference>
<feature type="domain" description="Ras-GEF" evidence="4">
    <location>
        <begin position="800"/>
        <end position="1029"/>
    </location>
</feature>
<reference evidence="6 7" key="1">
    <citation type="journal article" date="2019" name="Nat. Ecol. Evol.">
        <title>Megaphylogeny resolves global patterns of mushroom evolution.</title>
        <authorList>
            <person name="Varga T."/>
            <person name="Krizsan K."/>
            <person name="Foldi C."/>
            <person name="Dima B."/>
            <person name="Sanchez-Garcia M."/>
            <person name="Sanchez-Ramirez S."/>
            <person name="Szollosi G.J."/>
            <person name="Szarkandi J.G."/>
            <person name="Papp V."/>
            <person name="Albert L."/>
            <person name="Andreopoulos W."/>
            <person name="Angelini C."/>
            <person name="Antonin V."/>
            <person name="Barry K.W."/>
            <person name="Bougher N.L."/>
            <person name="Buchanan P."/>
            <person name="Buyck B."/>
            <person name="Bense V."/>
            <person name="Catcheside P."/>
            <person name="Chovatia M."/>
            <person name="Cooper J."/>
            <person name="Damon W."/>
            <person name="Desjardin D."/>
            <person name="Finy P."/>
            <person name="Geml J."/>
            <person name="Haridas S."/>
            <person name="Hughes K."/>
            <person name="Justo A."/>
            <person name="Karasinski D."/>
            <person name="Kautmanova I."/>
            <person name="Kiss B."/>
            <person name="Kocsube S."/>
            <person name="Kotiranta H."/>
            <person name="LaButti K.M."/>
            <person name="Lechner B.E."/>
            <person name="Liimatainen K."/>
            <person name="Lipzen A."/>
            <person name="Lukacs Z."/>
            <person name="Mihaltcheva S."/>
            <person name="Morgado L.N."/>
            <person name="Niskanen T."/>
            <person name="Noordeloos M.E."/>
            <person name="Ohm R.A."/>
            <person name="Ortiz-Santana B."/>
            <person name="Ovrebo C."/>
            <person name="Racz N."/>
            <person name="Riley R."/>
            <person name="Savchenko A."/>
            <person name="Shiryaev A."/>
            <person name="Soop K."/>
            <person name="Spirin V."/>
            <person name="Szebenyi C."/>
            <person name="Tomsovsky M."/>
            <person name="Tulloss R.E."/>
            <person name="Uehling J."/>
            <person name="Grigoriev I.V."/>
            <person name="Vagvolgyi C."/>
            <person name="Papp T."/>
            <person name="Martin F.M."/>
            <person name="Miettinen O."/>
            <person name="Hibbett D.S."/>
            <person name="Nagy L.G."/>
        </authorList>
    </citation>
    <scope>NUCLEOTIDE SEQUENCE [LARGE SCALE GENOMIC DNA]</scope>
    <source>
        <strain evidence="6 7">CBS 121175</strain>
    </source>
</reference>
<dbReference type="GO" id="GO:0005085">
    <property type="term" value="F:guanyl-nucleotide exchange factor activity"/>
    <property type="evidence" value="ECO:0007669"/>
    <property type="project" value="UniProtKB-KW"/>
</dbReference>
<dbReference type="InterPro" id="IPR001806">
    <property type="entry name" value="Small_GTPase"/>
</dbReference>
<dbReference type="Gene3D" id="1.10.840.10">
    <property type="entry name" value="Ras guanine-nucleotide exchange factors catalytic domain"/>
    <property type="match status" value="1"/>
</dbReference>
<feature type="compositionally biased region" description="Low complexity" evidence="3">
    <location>
        <begin position="766"/>
        <end position="783"/>
    </location>
</feature>
<sequence>MSSFHELPVVTPLPPMDPIVPHSQEALVDQELEYFKSPVPSFADSFSTAFTSPTRDQGHSSPRLLSPPTNLLRKSVSVDSFVNTTSVRSTRPQPEPEPSRTRGYSAAIPPRTDKAYPWTSRSRGASVSSGHDDYDSPTYADSDVERFDPQVPTDRYRHASIKTQDSHRPVIRGGELPLPSRSQGLSATSSMNSVLTASTSSSQREAHPALRSVSSLQASTRAQQASKLETGRTRSGSLGVYTSSHPKRMTINTHIETPKSGHSMTLAVIGTATCGKSYVISKGLINYSLSEAVTSYVPNNIRYTRRNGRIPSESANDAILHVVEVDIPSSITASPPLPSDIPALDGVIICYDASNTSSFQPVEVLLKEYRAKKLPIIVLACKTDLERAIEPDRALELLQEYDVGLVEVTSALDGGKGKMRQSFDWLVKAVFRSRQSQKGDDRNPASPEYLRNPSQPWELSRNSTPTAASGLNDVSTVPFGPSSPSAQVSSPSTSVSPTSPIRARSTGDLLYENERSRIRSAPQEPRHIPSDVPTRPRHSSETREERIPDSAATSSQNVVPEARPEKMKKDPPQAQWAALEELLDKLLFLAVSGDDPAFISHFLLTYRRFATPRSVLLAMQKRMRLLDNPSGDPMFACFAQMRICHLLETWIRDYPDDFAVKGTAGALTALIKSIISKTHLLHYGSEFLPFLEMLPSRQDQDSAWALRVEVMTDESDDSYSLLEDEEDDAESGPREPVDSPPSRKPNHHQQLPPNLRERKSSLPLTKLGSLNSSHGHSSEPSPKQQLKDLVKLAQDVLNVDSEDIAQEITRQWVKRFLDIKPRDWLHYAFISSKRPDSDPITCFNKVSNHLADWVISLILCHDRPRHRARQIEKFVDVAHRLRMLNNYSALRAVVAGINSSTFPGDETMETFKSRFPENAKNLQSFDLLLQQIRAHRAYRLALRNSKGACIPAMEVHMSDLIRANEGNGDFNEADPTKIHWGKFNMMGRFVDTTTQCQVQCNNSNDYAFIERPGIADLLVKRPVMTTEMQKSRLAALDSDLDDPRPHNSSQPKDIVGLRKMFFW</sequence>
<feature type="region of interest" description="Disordered" evidence="3">
    <location>
        <begin position="48"/>
        <end position="244"/>
    </location>
</feature>
<feature type="region of interest" description="Disordered" evidence="3">
    <location>
        <begin position="715"/>
        <end position="785"/>
    </location>
</feature>
<keyword evidence="1 2" id="KW-0344">Guanine-nucleotide releasing factor</keyword>
<evidence type="ECO:0000313" key="7">
    <source>
        <dbReference type="Proteomes" id="UP000307440"/>
    </source>
</evidence>
<gene>
    <name evidence="6" type="ORF">FA15DRAFT_662418</name>
</gene>
<feature type="compositionally biased region" description="Basic and acidic residues" evidence="3">
    <location>
        <begin position="538"/>
        <end position="548"/>
    </location>
</feature>
<dbReference type="InterPro" id="IPR023578">
    <property type="entry name" value="Ras_GEF_dom_sf"/>
</dbReference>
<proteinExistence type="predicted"/>
<evidence type="ECO:0000313" key="6">
    <source>
        <dbReference type="EMBL" id="TFK30463.1"/>
    </source>
</evidence>
<dbReference type="Pfam" id="PF00617">
    <property type="entry name" value="RasGEF"/>
    <property type="match status" value="1"/>
</dbReference>
<dbReference type="AlphaFoldDB" id="A0A5C3LDC5"/>
<feature type="compositionally biased region" description="Polar residues" evidence="3">
    <location>
        <begin position="180"/>
        <end position="203"/>
    </location>
</feature>
<dbReference type="Pfam" id="PF00618">
    <property type="entry name" value="RasGEF_N"/>
    <property type="match status" value="1"/>
</dbReference>
<dbReference type="GO" id="GO:0005886">
    <property type="term" value="C:plasma membrane"/>
    <property type="evidence" value="ECO:0007669"/>
    <property type="project" value="TreeGrafter"/>
</dbReference>
<feature type="compositionally biased region" description="Polar residues" evidence="3">
    <location>
        <begin position="212"/>
        <end position="244"/>
    </location>
</feature>
<dbReference type="PANTHER" id="PTHR23113">
    <property type="entry name" value="GUANINE NUCLEOTIDE EXCHANGE FACTOR"/>
    <property type="match status" value="1"/>
</dbReference>
<evidence type="ECO:0000259" key="4">
    <source>
        <dbReference type="PROSITE" id="PS50009"/>
    </source>
</evidence>
<dbReference type="Pfam" id="PF00071">
    <property type="entry name" value="Ras"/>
    <property type="match status" value="1"/>
</dbReference>
<feature type="compositionally biased region" description="Low complexity" evidence="3">
    <location>
        <begin position="482"/>
        <end position="500"/>
    </location>
</feature>
<evidence type="ECO:0000256" key="1">
    <source>
        <dbReference type="ARBA" id="ARBA00022658"/>
    </source>
</evidence>
<feature type="compositionally biased region" description="Polar residues" evidence="3">
    <location>
        <begin position="119"/>
        <end position="129"/>
    </location>
</feature>
<feature type="compositionally biased region" description="Polar residues" evidence="3">
    <location>
        <begin position="452"/>
        <end position="475"/>
    </location>
</feature>
<dbReference type="GO" id="GO:0005525">
    <property type="term" value="F:GTP binding"/>
    <property type="evidence" value="ECO:0007669"/>
    <property type="project" value="InterPro"/>
</dbReference>
<name>A0A5C3LDC5_COPMA</name>
<organism evidence="6 7">
    <name type="scientific">Coprinopsis marcescibilis</name>
    <name type="common">Agaric fungus</name>
    <name type="synonym">Psathyrella marcescibilis</name>
    <dbReference type="NCBI Taxonomy" id="230819"/>
    <lineage>
        <taxon>Eukaryota</taxon>
        <taxon>Fungi</taxon>
        <taxon>Dikarya</taxon>
        <taxon>Basidiomycota</taxon>
        <taxon>Agaricomycotina</taxon>
        <taxon>Agaricomycetes</taxon>
        <taxon>Agaricomycetidae</taxon>
        <taxon>Agaricales</taxon>
        <taxon>Agaricineae</taxon>
        <taxon>Psathyrellaceae</taxon>
        <taxon>Coprinopsis</taxon>
    </lineage>
</organism>
<feature type="compositionally biased region" description="Polar residues" evidence="3">
    <location>
        <begin position="77"/>
        <end position="92"/>
    </location>
</feature>
<dbReference type="PROSITE" id="PS50212">
    <property type="entry name" value="RASGEF_NTER"/>
    <property type="match status" value="1"/>
</dbReference>
<dbReference type="PANTHER" id="PTHR23113:SF348">
    <property type="entry name" value="GUANYL-NUCLEOTIDE EXCHANGE FACTOR RASGEF, PUTATIVE (AFU_ORTHOLOGUE AFUA_1G04700)-RELATED"/>
    <property type="match status" value="1"/>
</dbReference>
<accession>A0A5C3LDC5</accession>
<dbReference type="InterPro" id="IPR027417">
    <property type="entry name" value="P-loop_NTPase"/>
</dbReference>
<dbReference type="OrthoDB" id="28357at2759"/>
<feature type="domain" description="N-terminal Ras-GEF" evidence="5">
    <location>
        <begin position="570"/>
        <end position="695"/>
    </location>
</feature>
<dbReference type="SUPFAM" id="SSF52540">
    <property type="entry name" value="P-loop containing nucleoside triphosphate hydrolases"/>
    <property type="match status" value="1"/>
</dbReference>
<evidence type="ECO:0000256" key="2">
    <source>
        <dbReference type="PROSITE-ProRule" id="PRU00168"/>
    </source>
</evidence>
<dbReference type="PROSITE" id="PS50009">
    <property type="entry name" value="RASGEF_CAT"/>
    <property type="match status" value="1"/>
</dbReference>
<dbReference type="STRING" id="230819.A0A5C3LDC5"/>
<dbReference type="InterPro" id="IPR000651">
    <property type="entry name" value="Ras-like_Gua-exchang_fac_N"/>
</dbReference>
<dbReference type="InterPro" id="IPR001895">
    <property type="entry name" value="RASGEF_cat_dom"/>
</dbReference>
<dbReference type="CDD" id="cd06224">
    <property type="entry name" value="REM"/>
    <property type="match status" value="1"/>
</dbReference>
<dbReference type="InterPro" id="IPR008937">
    <property type="entry name" value="Ras-like_GEF"/>
</dbReference>